<name>A0A131XN99_IXORI</name>
<feature type="chain" id="PRO_5007283978" evidence="2">
    <location>
        <begin position="20"/>
        <end position="118"/>
    </location>
</feature>
<dbReference type="AlphaFoldDB" id="A0A131XN99"/>
<keyword evidence="2" id="KW-0732">Signal</keyword>
<organism evidence="3">
    <name type="scientific">Ixodes ricinus</name>
    <name type="common">Common tick</name>
    <name type="synonym">Acarus ricinus</name>
    <dbReference type="NCBI Taxonomy" id="34613"/>
    <lineage>
        <taxon>Eukaryota</taxon>
        <taxon>Metazoa</taxon>
        <taxon>Ecdysozoa</taxon>
        <taxon>Arthropoda</taxon>
        <taxon>Chelicerata</taxon>
        <taxon>Arachnida</taxon>
        <taxon>Acari</taxon>
        <taxon>Parasitiformes</taxon>
        <taxon>Ixodida</taxon>
        <taxon>Ixodoidea</taxon>
        <taxon>Ixodidae</taxon>
        <taxon>Ixodinae</taxon>
        <taxon>Ixodes</taxon>
    </lineage>
</organism>
<feature type="compositionally biased region" description="Basic and acidic residues" evidence="1">
    <location>
        <begin position="92"/>
        <end position="112"/>
    </location>
</feature>
<evidence type="ECO:0000256" key="1">
    <source>
        <dbReference type="SAM" id="MobiDB-lite"/>
    </source>
</evidence>
<feature type="signal peptide" evidence="2">
    <location>
        <begin position="1"/>
        <end position="19"/>
    </location>
</feature>
<sequence length="118" mass="13337">MRFIVLLLVAVMVTTCGHSLEPSTLIIEDQADTSSWQHRIGCQLVKLGKRLMGIGFYATDDNTEATQSAELTELKLRQLCEGFRRSASKTPKIKEENKETNSGYGEKDDYGHWKAPRF</sequence>
<feature type="region of interest" description="Disordered" evidence="1">
    <location>
        <begin position="87"/>
        <end position="118"/>
    </location>
</feature>
<protein>
    <submittedName>
        <fullName evidence="3">Putative conserved secreted protein</fullName>
    </submittedName>
</protein>
<evidence type="ECO:0000256" key="2">
    <source>
        <dbReference type="SAM" id="SignalP"/>
    </source>
</evidence>
<dbReference type="EMBL" id="GEFM01006882">
    <property type="protein sequence ID" value="JAP68914.1"/>
    <property type="molecule type" value="mRNA"/>
</dbReference>
<proteinExistence type="evidence at transcript level"/>
<reference evidence="3" key="1">
    <citation type="submission" date="2016-02" db="EMBL/GenBank/DDBJ databases">
        <title>RNAseq analyses of the midgut from blood- or serum-fed Ixodes ricinus ticks.</title>
        <authorList>
            <person name="Perner J."/>
            <person name="Provaznik J."/>
            <person name="Schrenkova J."/>
            <person name="Urbanova V."/>
            <person name="Ribeiro J.M."/>
            <person name="Kopacek P."/>
        </authorList>
    </citation>
    <scope>NUCLEOTIDE SEQUENCE</scope>
    <source>
        <tissue evidence="3">Gut</tissue>
    </source>
</reference>
<evidence type="ECO:0000313" key="3">
    <source>
        <dbReference type="EMBL" id="JAP68914.1"/>
    </source>
</evidence>
<accession>A0A131XN99</accession>